<dbReference type="InterPro" id="IPR017500">
    <property type="entry name" value="Phage_infect_YhgE_N"/>
</dbReference>
<reference evidence="8" key="1">
    <citation type="journal article" date="2019" name="Int. J. Syst. Evol. Microbiol.">
        <title>The Global Catalogue of Microorganisms (GCM) 10K type strain sequencing project: providing services to taxonomists for standard genome sequencing and annotation.</title>
        <authorList>
            <consortium name="The Broad Institute Genomics Platform"/>
            <consortium name="The Broad Institute Genome Sequencing Center for Infectious Disease"/>
            <person name="Wu L."/>
            <person name="Ma J."/>
        </authorList>
    </citation>
    <scope>NUCLEOTIDE SEQUENCE [LARGE SCALE GENOMIC DNA]</scope>
    <source>
        <strain evidence="8">CGMCC 4.1434</strain>
    </source>
</reference>
<feature type="transmembrane region" description="Helical" evidence="5">
    <location>
        <begin position="702"/>
        <end position="722"/>
    </location>
</feature>
<evidence type="ECO:0000313" key="7">
    <source>
        <dbReference type="EMBL" id="MFC5589302.1"/>
    </source>
</evidence>
<dbReference type="InterPro" id="IPR017501">
    <property type="entry name" value="Phage_infect_YhgE_C"/>
</dbReference>
<name>A0ABW0TIW9_9BACL</name>
<evidence type="ECO:0000259" key="6">
    <source>
        <dbReference type="Pfam" id="PF12698"/>
    </source>
</evidence>
<evidence type="ECO:0000256" key="4">
    <source>
        <dbReference type="ARBA" id="ARBA00023136"/>
    </source>
</evidence>
<keyword evidence="8" id="KW-1185">Reference proteome</keyword>
<dbReference type="RefSeq" id="WP_381433756.1">
    <property type="nucleotide sequence ID" value="NZ_JBHSNO010000005.1"/>
</dbReference>
<feature type="transmembrane region" description="Helical" evidence="5">
    <location>
        <begin position="577"/>
        <end position="600"/>
    </location>
</feature>
<dbReference type="SUPFAM" id="SSF58104">
    <property type="entry name" value="Methyl-accepting chemotaxis protein (MCP) signaling domain"/>
    <property type="match status" value="1"/>
</dbReference>
<dbReference type="Gene3D" id="1.10.287.950">
    <property type="entry name" value="Methyl-accepting chemotaxis protein"/>
    <property type="match status" value="1"/>
</dbReference>
<feature type="transmembrane region" description="Helical" evidence="5">
    <location>
        <begin position="612"/>
        <end position="635"/>
    </location>
</feature>
<comment type="caution">
    <text evidence="7">The sequence shown here is derived from an EMBL/GenBank/DDBJ whole genome shotgun (WGS) entry which is preliminary data.</text>
</comment>
<dbReference type="InterPro" id="IPR023908">
    <property type="entry name" value="xxxLxxG_rpt"/>
</dbReference>
<feature type="domain" description="ABC-2 type transporter transmembrane" evidence="6">
    <location>
        <begin position="495"/>
        <end position="714"/>
    </location>
</feature>
<protein>
    <submittedName>
        <fullName evidence="7">YhgE/Pip family protein</fullName>
    </submittedName>
</protein>
<dbReference type="Proteomes" id="UP001596109">
    <property type="component" value="Unassembled WGS sequence"/>
</dbReference>
<keyword evidence="4 5" id="KW-0472">Membrane</keyword>
<evidence type="ECO:0000256" key="5">
    <source>
        <dbReference type="SAM" id="Phobius"/>
    </source>
</evidence>
<accession>A0ABW0TIW9</accession>
<proteinExistence type="predicted"/>
<feature type="domain" description="ABC-2 type transporter transmembrane" evidence="6">
    <location>
        <begin position="24"/>
        <end position="160"/>
    </location>
</feature>
<keyword evidence="2 5" id="KW-0812">Transmembrane</keyword>
<evidence type="ECO:0000256" key="2">
    <source>
        <dbReference type="ARBA" id="ARBA00022692"/>
    </source>
</evidence>
<evidence type="ECO:0000256" key="3">
    <source>
        <dbReference type="ARBA" id="ARBA00022989"/>
    </source>
</evidence>
<dbReference type="PANTHER" id="PTHR43077">
    <property type="entry name" value="TRANSPORT PERMEASE YVFS-RELATED"/>
    <property type="match status" value="1"/>
</dbReference>
<feature type="transmembrane region" description="Helical" evidence="5">
    <location>
        <begin position="21"/>
        <end position="42"/>
    </location>
</feature>
<feature type="transmembrane region" description="Helical" evidence="5">
    <location>
        <begin position="642"/>
        <end position="661"/>
    </location>
</feature>
<organism evidence="7 8">
    <name type="scientific">Sporosarcina soli</name>
    <dbReference type="NCBI Taxonomy" id="334736"/>
    <lineage>
        <taxon>Bacteria</taxon>
        <taxon>Bacillati</taxon>
        <taxon>Bacillota</taxon>
        <taxon>Bacilli</taxon>
        <taxon>Bacillales</taxon>
        <taxon>Caryophanaceae</taxon>
        <taxon>Sporosarcina</taxon>
    </lineage>
</organism>
<dbReference type="InterPro" id="IPR013525">
    <property type="entry name" value="ABC2_TM"/>
</dbReference>
<dbReference type="PANTHER" id="PTHR43077:SF5">
    <property type="entry name" value="PHAGE INFECTION PROTEIN"/>
    <property type="match status" value="1"/>
</dbReference>
<dbReference type="Gene3D" id="3.40.1710.10">
    <property type="entry name" value="abc type-2 transporter like domain"/>
    <property type="match status" value="1"/>
</dbReference>
<feature type="transmembrane region" description="Helical" evidence="5">
    <location>
        <begin position="542"/>
        <end position="565"/>
    </location>
</feature>
<sequence>MKKTMTGAEWKQLLRSRKLMVPMIAILFIPVLYAGMFLWAFWNPYANMSDLPVAIVNLDAGSEMDGEQLALGKELADKLIDSHQFDFKNVSKIDAEKGLANQEYYVVIEIPENFSQHATTLLDDNPEKLTIVYKPNEGFNFLSAQIGETAMDRIRAEVNEQVASTYAEKLFDSIVEMGNGFGDAADGAGELHDGAAKLANGADELKGYLETLAGSTITLADGSQKLAQGAKDAAAGASDLNKGIATLAEGSKELLTGAEKASTGANGLQEGIAHYTEGVGQLTDSYGQIAQKETAFTAAVGSLNEKSGQLNGAASRLVGAVTSIQNGMEGLSTQLEAVLAELPEEQRTALRETLGQLKQGSAELAGGMSELSTGTASLAQGAADLKGAAGELAGAHGQALAGLEKLNGSSKELRDGADALASGNETLATGLARFTEGVASAQKGGADLATGLASLTEGSSNLKAGTDTLASKSQELAAGSVTLAEGLAEFDKGTSTLQEKLAEANETASEVNPSEKTYGMVGAPVDIEKEGINHVPNYGTGFAPYFLSLGLFVGALLLSIVFPLVEPAMIPTGALRWFTSKVSVLAIVGLLQALIAVVIIKFALHMEVVNMPVFILTAIITSYTFIAIVQMLVSIMSDAGRFVAILVLILQLTTSAGTFPLELIPAPLQIFNIVLPMTYSVQAFKGAISTGDTSFLWMNNGILIGFMVACLAITFGYFALLFNRRYSNGTVEA</sequence>
<comment type="subcellular location">
    <subcellularLocation>
        <location evidence="1">Membrane</location>
        <topology evidence="1">Multi-pass membrane protein</topology>
    </subcellularLocation>
</comment>
<dbReference type="NCBIfam" id="TIGR03062">
    <property type="entry name" value="pip_yhgE_Cterm"/>
    <property type="match status" value="1"/>
</dbReference>
<dbReference type="NCBIfam" id="TIGR03061">
    <property type="entry name" value="pip_yhgE_Nterm"/>
    <property type="match status" value="1"/>
</dbReference>
<dbReference type="NCBIfam" id="TIGR03057">
    <property type="entry name" value="xxxLxxG_by_4"/>
    <property type="match status" value="1"/>
</dbReference>
<evidence type="ECO:0000256" key="1">
    <source>
        <dbReference type="ARBA" id="ARBA00004141"/>
    </source>
</evidence>
<dbReference type="EMBL" id="JBHSNO010000005">
    <property type="protein sequence ID" value="MFC5589302.1"/>
    <property type="molecule type" value="Genomic_DNA"/>
</dbReference>
<dbReference type="InterPro" id="IPR051328">
    <property type="entry name" value="T7SS_ABC-Transporter"/>
</dbReference>
<keyword evidence="3 5" id="KW-1133">Transmembrane helix</keyword>
<dbReference type="Pfam" id="PF12698">
    <property type="entry name" value="ABC2_membrane_3"/>
    <property type="match status" value="2"/>
</dbReference>
<gene>
    <name evidence="7" type="ORF">ACFPRA_10410</name>
</gene>
<evidence type="ECO:0000313" key="8">
    <source>
        <dbReference type="Proteomes" id="UP001596109"/>
    </source>
</evidence>